<evidence type="ECO:0000313" key="2">
    <source>
        <dbReference type="EMBL" id="CAG6396895.1"/>
    </source>
</evidence>
<evidence type="ECO:0000313" key="3">
    <source>
        <dbReference type="Proteomes" id="UP001152519"/>
    </source>
</evidence>
<name>A0A9W4GUI4_9ACTN</name>
<protein>
    <submittedName>
        <fullName evidence="2">Uncharacterized protein</fullName>
    </submittedName>
</protein>
<proteinExistence type="predicted"/>
<evidence type="ECO:0000256" key="1">
    <source>
        <dbReference type="SAM" id="MobiDB-lite"/>
    </source>
</evidence>
<organism evidence="2 3">
    <name type="scientific">Actinacidiphila cocklensis</name>
    <dbReference type="NCBI Taxonomy" id="887465"/>
    <lineage>
        <taxon>Bacteria</taxon>
        <taxon>Bacillati</taxon>
        <taxon>Actinomycetota</taxon>
        <taxon>Actinomycetes</taxon>
        <taxon>Kitasatosporales</taxon>
        <taxon>Streptomycetaceae</taxon>
        <taxon>Actinacidiphila</taxon>
    </lineage>
</organism>
<dbReference type="AlphaFoldDB" id="A0A9W4GUI4"/>
<dbReference type="EMBL" id="CAJSLV010000080">
    <property type="protein sequence ID" value="CAG6396895.1"/>
    <property type="molecule type" value="Genomic_DNA"/>
</dbReference>
<gene>
    <name evidence="2" type="ORF">SCOCK_490008</name>
</gene>
<keyword evidence="3" id="KW-1185">Reference proteome</keyword>
<comment type="caution">
    <text evidence="2">The sequence shown here is derived from an EMBL/GenBank/DDBJ whole genome shotgun (WGS) entry which is preliminary data.</text>
</comment>
<dbReference type="Proteomes" id="UP001152519">
    <property type="component" value="Unassembled WGS sequence"/>
</dbReference>
<feature type="region of interest" description="Disordered" evidence="1">
    <location>
        <begin position="1"/>
        <end position="25"/>
    </location>
</feature>
<sequence>MGARWDASGTEERDRTTPVPGQVGGWRDAVAAGTELAAALSALWPDVEGVTAVAQSASDGSGAVRLQLPAAAARALAEAVRAVAAHRDGGRAAS</sequence>
<reference evidence="2" key="1">
    <citation type="submission" date="2021-05" db="EMBL/GenBank/DDBJ databases">
        <authorList>
            <person name="Arsene-Ploetze F."/>
        </authorList>
    </citation>
    <scope>NUCLEOTIDE SEQUENCE</scope>
    <source>
        <strain evidence="2">DSM 42138</strain>
    </source>
</reference>
<accession>A0A9W4GUI4</accession>